<evidence type="ECO:0000256" key="1">
    <source>
        <dbReference type="SAM" id="MobiDB-lite"/>
    </source>
</evidence>
<dbReference type="AlphaFoldDB" id="A0A0A1TY44"/>
<organism evidence="2 3">
    <name type="scientific">Entamoeba invadens IP1</name>
    <dbReference type="NCBI Taxonomy" id="370355"/>
    <lineage>
        <taxon>Eukaryota</taxon>
        <taxon>Amoebozoa</taxon>
        <taxon>Evosea</taxon>
        <taxon>Archamoebae</taxon>
        <taxon>Mastigamoebida</taxon>
        <taxon>Entamoebidae</taxon>
        <taxon>Entamoeba</taxon>
    </lineage>
</organism>
<evidence type="ECO:0000313" key="3">
    <source>
        <dbReference type="Proteomes" id="UP000014680"/>
    </source>
</evidence>
<dbReference type="InterPro" id="IPR012677">
    <property type="entry name" value="Nucleotide-bd_a/b_plait_sf"/>
</dbReference>
<feature type="region of interest" description="Disordered" evidence="1">
    <location>
        <begin position="190"/>
        <end position="267"/>
    </location>
</feature>
<name>A0A0A1TY44_ENTIV</name>
<dbReference type="VEuPathDB" id="AmoebaDB:EIN_029750"/>
<dbReference type="GeneID" id="14885381"/>
<dbReference type="SUPFAM" id="SSF54928">
    <property type="entry name" value="RNA-binding domain, RBD"/>
    <property type="match status" value="1"/>
</dbReference>
<proteinExistence type="predicted"/>
<dbReference type="KEGG" id="eiv:EIN_029750"/>
<dbReference type="GO" id="GO:0003676">
    <property type="term" value="F:nucleic acid binding"/>
    <property type="evidence" value="ECO:0007669"/>
    <property type="project" value="InterPro"/>
</dbReference>
<evidence type="ECO:0000313" key="2">
    <source>
        <dbReference type="EMBL" id="ELP86394.1"/>
    </source>
</evidence>
<keyword evidence="3" id="KW-1185">Reference proteome</keyword>
<feature type="compositionally biased region" description="Basic residues" evidence="1">
    <location>
        <begin position="192"/>
        <end position="216"/>
    </location>
</feature>
<sequence length="287" mass="32708">MASENPLNFFEVKIVGLDHSVTDEAIKAICDEFQPYDYKISRYSNDQKQSNCIIEAPTKEVASEIFKKKNKSEWNGVPVYFKLDKKDKTKKTLRFSFKGITQTQQEIENYFKGFDVKITLPLVKTGELMGNTISVIFKSATNAQDCGAKLKTTEIGGKQVGVVFLNETGEKIKPCFICGSLTHKTLTCPQHKAQKSRVKNQLKKKEKSGSTVRHKQSNQQKKNIVKKPISNGKPFYSKKQETKPKTMVRTQNTDLKKKENSTFDDPLFKSENKGLSFFERLQALEKQ</sequence>
<evidence type="ECO:0008006" key="4">
    <source>
        <dbReference type="Google" id="ProtNLM"/>
    </source>
</evidence>
<reference evidence="2 3" key="1">
    <citation type="submission" date="2012-10" db="EMBL/GenBank/DDBJ databases">
        <authorList>
            <person name="Zafar N."/>
            <person name="Inman J."/>
            <person name="Hall N."/>
            <person name="Lorenzi H."/>
            <person name="Caler E."/>
        </authorList>
    </citation>
    <scope>NUCLEOTIDE SEQUENCE [LARGE SCALE GENOMIC DNA]</scope>
    <source>
        <strain evidence="2 3">IP1</strain>
    </source>
</reference>
<dbReference type="EMBL" id="KB206969">
    <property type="protein sequence ID" value="ELP86394.1"/>
    <property type="molecule type" value="Genomic_DNA"/>
</dbReference>
<dbReference type="Proteomes" id="UP000014680">
    <property type="component" value="Unassembled WGS sequence"/>
</dbReference>
<dbReference type="RefSeq" id="XP_004185740.1">
    <property type="nucleotide sequence ID" value="XM_004185692.1"/>
</dbReference>
<feature type="compositionally biased region" description="Basic and acidic residues" evidence="1">
    <location>
        <begin position="254"/>
        <end position="267"/>
    </location>
</feature>
<dbReference type="Gene3D" id="3.30.70.330">
    <property type="match status" value="1"/>
</dbReference>
<accession>A0A0A1TY44</accession>
<dbReference type="InterPro" id="IPR035979">
    <property type="entry name" value="RBD_domain_sf"/>
</dbReference>
<gene>
    <name evidence="2" type="ORF">EIN_029750</name>
</gene>
<protein>
    <recommendedName>
        <fullName evidence="4">RRM domain-containing protein</fullName>
    </recommendedName>
</protein>